<feature type="transmembrane region" description="Helical" evidence="1">
    <location>
        <begin position="67"/>
        <end position="87"/>
    </location>
</feature>
<feature type="transmembrane region" description="Helical" evidence="1">
    <location>
        <begin position="25"/>
        <end position="46"/>
    </location>
</feature>
<dbReference type="Gene3D" id="1.20.1070.10">
    <property type="entry name" value="Rhodopsin 7-helix transmembrane proteins"/>
    <property type="match status" value="1"/>
</dbReference>
<evidence type="ECO:0000313" key="3">
    <source>
        <dbReference type="Proteomes" id="UP000298663"/>
    </source>
</evidence>
<evidence type="ECO:0000313" key="2">
    <source>
        <dbReference type="EMBL" id="TKR88701.1"/>
    </source>
</evidence>
<feature type="transmembrane region" description="Helical" evidence="1">
    <location>
        <begin position="139"/>
        <end position="164"/>
    </location>
</feature>
<feature type="transmembrane region" description="Helical" evidence="1">
    <location>
        <begin position="264"/>
        <end position="280"/>
    </location>
</feature>
<dbReference type="STRING" id="34508.A0A4U5NZ92"/>
<dbReference type="Proteomes" id="UP000298663">
    <property type="component" value="Unassembled WGS sequence"/>
</dbReference>
<feature type="transmembrane region" description="Helical" evidence="1">
    <location>
        <begin position="224"/>
        <end position="244"/>
    </location>
</feature>
<keyword evidence="1" id="KW-0472">Membrane</keyword>
<feature type="transmembrane region" description="Helical" evidence="1">
    <location>
        <begin position="99"/>
        <end position="118"/>
    </location>
</feature>
<dbReference type="AlphaFoldDB" id="A0A4U5NZ92"/>
<reference evidence="2 3" key="2">
    <citation type="journal article" date="2019" name="G3 (Bethesda)">
        <title>Hybrid Assembly of the Genome of the Entomopathogenic Nematode Steinernema carpocapsae Identifies the X-Chromosome.</title>
        <authorList>
            <person name="Serra L."/>
            <person name="Macchietto M."/>
            <person name="Macias-Munoz A."/>
            <person name="McGill C.J."/>
            <person name="Rodriguez I.M."/>
            <person name="Rodriguez B."/>
            <person name="Murad R."/>
            <person name="Mortazavi A."/>
        </authorList>
    </citation>
    <scope>NUCLEOTIDE SEQUENCE [LARGE SCALE GENOMIC DNA]</scope>
    <source>
        <strain evidence="2 3">ALL</strain>
    </source>
</reference>
<comment type="caution">
    <text evidence="2">The sequence shown here is derived from an EMBL/GenBank/DDBJ whole genome shotgun (WGS) entry which is preliminary data.</text>
</comment>
<dbReference type="OrthoDB" id="5890890at2759"/>
<evidence type="ECO:0000256" key="1">
    <source>
        <dbReference type="SAM" id="Phobius"/>
    </source>
</evidence>
<gene>
    <name evidence="2" type="ORF">L596_012904</name>
</gene>
<name>A0A4U5NZ92_STECR</name>
<keyword evidence="1" id="KW-0812">Transmembrane</keyword>
<dbReference type="Pfam" id="PF10321">
    <property type="entry name" value="7TM_GPCR_Srt"/>
    <property type="match status" value="1"/>
</dbReference>
<accession>A0A4U5NZ92</accession>
<dbReference type="EMBL" id="AZBU02000003">
    <property type="protein sequence ID" value="TKR88701.1"/>
    <property type="molecule type" value="Genomic_DNA"/>
</dbReference>
<dbReference type="PANTHER" id="PTHR23021:SF26">
    <property type="entry name" value="SERPENTINE RECEPTOR, CLASS T"/>
    <property type="match status" value="1"/>
</dbReference>
<feature type="transmembrane region" description="Helical" evidence="1">
    <location>
        <begin position="184"/>
        <end position="203"/>
    </location>
</feature>
<evidence type="ECO:0008006" key="4">
    <source>
        <dbReference type="Google" id="ProtNLM"/>
    </source>
</evidence>
<organism evidence="2 3">
    <name type="scientific">Steinernema carpocapsae</name>
    <name type="common">Entomopathogenic nematode</name>
    <dbReference type="NCBI Taxonomy" id="34508"/>
    <lineage>
        <taxon>Eukaryota</taxon>
        <taxon>Metazoa</taxon>
        <taxon>Ecdysozoa</taxon>
        <taxon>Nematoda</taxon>
        <taxon>Chromadorea</taxon>
        <taxon>Rhabditida</taxon>
        <taxon>Tylenchina</taxon>
        <taxon>Panagrolaimomorpha</taxon>
        <taxon>Strongyloidoidea</taxon>
        <taxon>Steinernematidae</taxon>
        <taxon>Steinernema</taxon>
    </lineage>
</organism>
<keyword evidence="3" id="KW-1185">Reference proteome</keyword>
<sequence>MLPDCNGTHLTLDSPYSNQGQLAGYIYLSIGCISMPICSFVFYVFSRPNVKQSSCYKLLMITTSLDILNLISATIVSGFASIFGVSYCDNGFKWLYPYGHFFMCVWYIYCASTEVLALNRMLVFARPQLAIFLFKGRRVWLWLIPIFVYSAFGLLIDPSMYFVYLPNRGFFLDGKTSVFHIFNNFFKLGFVTACYIIMTLFIIKLKRKNTNERGSRISSHQITLSLQTLGVAALADFTSCGYLGANYFPDHWAISQYSGNIGQLEWIFLHSGTGIIYLLVNKSVRTKFLSLFCWSKSVKMAQMNHMIPQNHSGTSKSMNQRF</sequence>
<dbReference type="InterPro" id="IPR019425">
    <property type="entry name" value="7TM_GPCR_serpentine_rcpt_Srt"/>
</dbReference>
<proteinExistence type="predicted"/>
<protein>
    <recommendedName>
        <fullName evidence="4">G-protein coupled receptors family 1 profile domain-containing protein</fullName>
    </recommendedName>
</protein>
<keyword evidence="1" id="KW-1133">Transmembrane helix</keyword>
<dbReference type="PANTHER" id="PTHR23021">
    <property type="entry name" value="SERPENTINE RECEPTOR, CLASS T"/>
    <property type="match status" value="1"/>
</dbReference>
<dbReference type="SUPFAM" id="SSF81321">
    <property type="entry name" value="Family A G protein-coupled receptor-like"/>
    <property type="match status" value="1"/>
</dbReference>
<reference evidence="2 3" key="1">
    <citation type="journal article" date="2015" name="Genome Biol.">
        <title>Comparative genomics of Steinernema reveals deeply conserved gene regulatory networks.</title>
        <authorList>
            <person name="Dillman A.R."/>
            <person name="Macchietto M."/>
            <person name="Porter C.F."/>
            <person name="Rogers A."/>
            <person name="Williams B."/>
            <person name="Antoshechkin I."/>
            <person name="Lee M.M."/>
            <person name="Goodwin Z."/>
            <person name="Lu X."/>
            <person name="Lewis E.E."/>
            <person name="Goodrich-Blair H."/>
            <person name="Stock S.P."/>
            <person name="Adams B.J."/>
            <person name="Sternberg P.W."/>
            <person name="Mortazavi A."/>
        </authorList>
    </citation>
    <scope>NUCLEOTIDE SEQUENCE [LARGE SCALE GENOMIC DNA]</scope>
    <source>
        <strain evidence="2 3">ALL</strain>
    </source>
</reference>